<dbReference type="EMBL" id="CDMZ01004963">
    <property type="protein sequence ID" value="CEM51501.1"/>
    <property type="molecule type" value="Genomic_DNA"/>
</dbReference>
<feature type="compositionally biased region" description="Polar residues" evidence="1">
    <location>
        <begin position="1"/>
        <end position="20"/>
    </location>
</feature>
<protein>
    <submittedName>
        <fullName evidence="2">Uncharacterized protein</fullName>
    </submittedName>
</protein>
<dbReference type="PhylomeDB" id="A0A0G4I3F3"/>
<name>A0A0G4I3F3_9ALVE</name>
<dbReference type="AlphaFoldDB" id="A0A0G4I3F3"/>
<organism evidence="2">
    <name type="scientific">Chromera velia CCMP2878</name>
    <dbReference type="NCBI Taxonomy" id="1169474"/>
    <lineage>
        <taxon>Eukaryota</taxon>
        <taxon>Sar</taxon>
        <taxon>Alveolata</taxon>
        <taxon>Colpodellida</taxon>
        <taxon>Chromeraceae</taxon>
        <taxon>Chromera</taxon>
    </lineage>
</organism>
<reference evidence="2" key="1">
    <citation type="submission" date="2014-11" db="EMBL/GenBank/DDBJ databases">
        <authorList>
            <person name="Otto D Thomas"/>
            <person name="Naeem Raeece"/>
        </authorList>
    </citation>
    <scope>NUCLEOTIDE SEQUENCE</scope>
</reference>
<evidence type="ECO:0000256" key="1">
    <source>
        <dbReference type="SAM" id="MobiDB-lite"/>
    </source>
</evidence>
<gene>
    <name evidence="2" type="ORF">Cvel_10666</name>
</gene>
<dbReference type="VEuPathDB" id="CryptoDB:Cvel_10666"/>
<sequence length="154" mass="16952">MAAAQVSLTGLPQAAAAQSSPHRRPPPGWPLVKVILEHLIPHADEGFSTSLCCGNYGLVWLLLYALKRGEAESCGSLEVVEFSPFFHKAKMAVLVAFFPPSVRHLRFRLRSLSVGIARSLSGLLQSQGLPLLEKVLDKRKAWQCTYFSPPFLLL</sequence>
<feature type="region of interest" description="Disordered" evidence="1">
    <location>
        <begin position="1"/>
        <end position="26"/>
    </location>
</feature>
<evidence type="ECO:0000313" key="2">
    <source>
        <dbReference type="EMBL" id="CEM51501.1"/>
    </source>
</evidence>
<accession>A0A0G4I3F3</accession>
<proteinExistence type="predicted"/>